<dbReference type="Pfam" id="PF12680">
    <property type="entry name" value="SnoaL_2"/>
    <property type="match status" value="1"/>
</dbReference>
<keyword evidence="3" id="KW-1185">Reference proteome</keyword>
<sequence>MKTDKRQNGVLDATVRQWIEAFNAHEVTAIVRLYKDDAELFDSGMDRPRSGRGEIEQWFTWRFRSTPSIAYTPHEQQVVESGEIAVTWTASGAGPRFLGGRPFQVEGESRFTLHDGLIARQRGTYDHLSVLRQIIPVLKWLPEGVARGVYSLYLWRNGPR</sequence>
<dbReference type="AlphaFoldDB" id="A0A8J3IT16"/>
<dbReference type="SUPFAM" id="SSF54427">
    <property type="entry name" value="NTF2-like"/>
    <property type="match status" value="1"/>
</dbReference>
<dbReference type="Gene3D" id="3.10.450.50">
    <property type="match status" value="1"/>
</dbReference>
<proteinExistence type="predicted"/>
<evidence type="ECO:0000259" key="1">
    <source>
        <dbReference type="Pfam" id="PF12680"/>
    </source>
</evidence>
<dbReference type="EMBL" id="BNJK01000001">
    <property type="protein sequence ID" value="GHO94776.1"/>
    <property type="molecule type" value="Genomic_DNA"/>
</dbReference>
<dbReference type="InterPro" id="IPR037401">
    <property type="entry name" value="SnoaL-like"/>
</dbReference>
<name>A0A8J3IT16_9CHLR</name>
<comment type="caution">
    <text evidence="2">The sequence shown here is derived from an EMBL/GenBank/DDBJ whole genome shotgun (WGS) entry which is preliminary data.</text>
</comment>
<reference evidence="2" key="1">
    <citation type="submission" date="2020-10" db="EMBL/GenBank/DDBJ databases">
        <title>Taxonomic study of unclassified bacteria belonging to the class Ktedonobacteria.</title>
        <authorList>
            <person name="Yabe S."/>
            <person name="Wang C.M."/>
            <person name="Zheng Y."/>
            <person name="Sakai Y."/>
            <person name="Cavaletti L."/>
            <person name="Monciardini P."/>
            <person name="Donadio S."/>
        </authorList>
    </citation>
    <scope>NUCLEOTIDE SEQUENCE</scope>
    <source>
        <strain evidence="2">ID150040</strain>
    </source>
</reference>
<protein>
    <recommendedName>
        <fullName evidence="1">SnoaL-like domain-containing protein</fullName>
    </recommendedName>
</protein>
<evidence type="ECO:0000313" key="3">
    <source>
        <dbReference type="Proteomes" id="UP000597444"/>
    </source>
</evidence>
<dbReference type="InterPro" id="IPR032710">
    <property type="entry name" value="NTF2-like_dom_sf"/>
</dbReference>
<organism evidence="2 3">
    <name type="scientific">Reticulibacter mediterranei</name>
    <dbReference type="NCBI Taxonomy" id="2778369"/>
    <lineage>
        <taxon>Bacteria</taxon>
        <taxon>Bacillati</taxon>
        <taxon>Chloroflexota</taxon>
        <taxon>Ktedonobacteria</taxon>
        <taxon>Ktedonobacterales</taxon>
        <taxon>Reticulibacteraceae</taxon>
        <taxon>Reticulibacter</taxon>
    </lineage>
</organism>
<gene>
    <name evidence="2" type="ORF">KSF_048240</name>
</gene>
<accession>A0A8J3IT16</accession>
<feature type="domain" description="SnoaL-like" evidence="1">
    <location>
        <begin position="15"/>
        <end position="120"/>
    </location>
</feature>
<dbReference type="Proteomes" id="UP000597444">
    <property type="component" value="Unassembled WGS sequence"/>
</dbReference>
<evidence type="ECO:0000313" key="2">
    <source>
        <dbReference type="EMBL" id="GHO94776.1"/>
    </source>
</evidence>
<dbReference type="RefSeq" id="WP_220205491.1">
    <property type="nucleotide sequence ID" value="NZ_BNJK01000001.1"/>
</dbReference>